<dbReference type="PROSITE" id="PS50042">
    <property type="entry name" value="CNMP_BINDING_3"/>
    <property type="match status" value="1"/>
</dbReference>
<proteinExistence type="predicted"/>
<dbReference type="InterPro" id="IPR000595">
    <property type="entry name" value="cNMP-bd_dom"/>
</dbReference>
<dbReference type="SUPFAM" id="SSF81324">
    <property type="entry name" value="Voltage-gated potassium channels"/>
    <property type="match status" value="1"/>
</dbReference>
<keyword evidence="7" id="KW-1071">Ligand-gated ion channel</keyword>
<keyword evidence="11" id="KW-1185">Reference proteome</keyword>
<evidence type="ECO:0000256" key="7">
    <source>
        <dbReference type="ARBA" id="ARBA00023286"/>
    </source>
</evidence>
<feature type="non-terminal residue" evidence="10">
    <location>
        <position position="1"/>
    </location>
</feature>
<dbReference type="Pfam" id="PF00027">
    <property type="entry name" value="cNMP_binding"/>
    <property type="match status" value="1"/>
</dbReference>
<evidence type="ECO:0000256" key="2">
    <source>
        <dbReference type="ARBA" id="ARBA00022448"/>
    </source>
</evidence>
<evidence type="ECO:0000256" key="4">
    <source>
        <dbReference type="ARBA" id="ARBA00022989"/>
    </source>
</evidence>
<dbReference type="InterPro" id="IPR018490">
    <property type="entry name" value="cNMP-bd_dom_sf"/>
</dbReference>
<dbReference type="Gene3D" id="2.60.120.10">
    <property type="entry name" value="Jelly Rolls"/>
    <property type="match status" value="1"/>
</dbReference>
<reference evidence="10 11" key="1">
    <citation type="journal article" date="2015" name="Genome Biol. Evol.">
        <title>Comparative Genomics of a Bacterivorous Green Alga Reveals Evolutionary Causalities and Consequences of Phago-Mixotrophic Mode of Nutrition.</title>
        <authorList>
            <person name="Burns J.A."/>
            <person name="Paasch A."/>
            <person name="Narechania A."/>
            <person name="Kim E."/>
        </authorList>
    </citation>
    <scope>NUCLEOTIDE SEQUENCE [LARGE SCALE GENOMIC DNA]</scope>
    <source>
        <strain evidence="10 11">PLY_AMNH</strain>
    </source>
</reference>
<feature type="transmembrane region" description="Helical" evidence="8">
    <location>
        <begin position="107"/>
        <end position="130"/>
    </location>
</feature>
<evidence type="ECO:0000256" key="8">
    <source>
        <dbReference type="SAM" id="Phobius"/>
    </source>
</evidence>
<comment type="subcellular location">
    <subcellularLocation>
        <location evidence="1">Membrane</location>
        <topology evidence="1">Multi-pass membrane protein</topology>
    </subcellularLocation>
</comment>
<name>A0AAE0KVQ4_9CHLO</name>
<evidence type="ECO:0000256" key="5">
    <source>
        <dbReference type="ARBA" id="ARBA00023065"/>
    </source>
</evidence>
<keyword evidence="5" id="KW-0406">Ion transport</keyword>
<dbReference type="InterPro" id="IPR050866">
    <property type="entry name" value="CNG_cation_channel"/>
</dbReference>
<dbReference type="Gene3D" id="1.10.287.630">
    <property type="entry name" value="Helix hairpin bin"/>
    <property type="match status" value="1"/>
</dbReference>
<dbReference type="SMART" id="SM00100">
    <property type="entry name" value="cNMP"/>
    <property type="match status" value="1"/>
</dbReference>
<dbReference type="InterPro" id="IPR014710">
    <property type="entry name" value="RmlC-like_jellyroll"/>
</dbReference>
<dbReference type="EMBL" id="LGRX02016153">
    <property type="protein sequence ID" value="KAK3262487.1"/>
    <property type="molecule type" value="Genomic_DNA"/>
</dbReference>
<organism evidence="10 11">
    <name type="scientific">Cymbomonas tetramitiformis</name>
    <dbReference type="NCBI Taxonomy" id="36881"/>
    <lineage>
        <taxon>Eukaryota</taxon>
        <taxon>Viridiplantae</taxon>
        <taxon>Chlorophyta</taxon>
        <taxon>Pyramimonadophyceae</taxon>
        <taxon>Pyramimonadales</taxon>
        <taxon>Pyramimonadaceae</taxon>
        <taxon>Cymbomonas</taxon>
    </lineage>
</organism>
<dbReference type="Proteomes" id="UP001190700">
    <property type="component" value="Unassembled WGS sequence"/>
</dbReference>
<keyword evidence="2" id="KW-0813">Transport</keyword>
<dbReference type="PANTHER" id="PTHR45638">
    <property type="entry name" value="CYCLIC NUCLEOTIDE-GATED CATION CHANNEL SUBUNIT A"/>
    <property type="match status" value="1"/>
</dbReference>
<keyword evidence="3 8" id="KW-0812">Transmembrane</keyword>
<evidence type="ECO:0000313" key="11">
    <source>
        <dbReference type="Proteomes" id="UP001190700"/>
    </source>
</evidence>
<keyword evidence="6 8" id="KW-0472">Membrane</keyword>
<evidence type="ECO:0000256" key="6">
    <source>
        <dbReference type="ARBA" id="ARBA00023136"/>
    </source>
</evidence>
<evidence type="ECO:0000256" key="3">
    <source>
        <dbReference type="ARBA" id="ARBA00022692"/>
    </source>
</evidence>
<dbReference type="GO" id="GO:0044877">
    <property type="term" value="F:protein-containing complex binding"/>
    <property type="evidence" value="ECO:0007669"/>
    <property type="project" value="TreeGrafter"/>
</dbReference>
<dbReference type="Pfam" id="PF00520">
    <property type="entry name" value="Ion_trans"/>
    <property type="match status" value="1"/>
</dbReference>
<gene>
    <name evidence="10" type="ORF">CYMTET_28659</name>
</gene>
<keyword evidence="7" id="KW-0407">Ion channel</keyword>
<dbReference type="InterPro" id="IPR005821">
    <property type="entry name" value="Ion_trans_dom"/>
</dbReference>
<feature type="transmembrane region" description="Helical" evidence="8">
    <location>
        <begin position="174"/>
        <end position="196"/>
    </location>
</feature>
<evidence type="ECO:0000259" key="9">
    <source>
        <dbReference type="PROSITE" id="PS50042"/>
    </source>
</evidence>
<dbReference type="GO" id="GO:0005221">
    <property type="term" value="F:intracellularly cyclic nucleotide-activated monoatomic cation channel activity"/>
    <property type="evidence" value="ECO:0007669"/>
    <property type="project" value="InterPro"/>
</dbReference>
<dbReference type="SUPFAM" id="SSF51206">
    <property type="entry name" value="cAMP-binding domain-like"/>
    <property type="match status" value="1"/>
</dbReference>
<evidence type="ECO:0000313" key="10">
    <source>
        <dbReference type="EMBL" id="KAK3262487.1"/>
    </source>
</evidence>
<accession>A0AAE0KVQ4</accession>
<comment type="caution">
    <text evidence="10">The sequence shown here is derived from an EMBL/GenBank/DDBJ whole genome shotgun (WGS) entry which is preliminary data.</text>
</comment>
<dbReference type="AlphaFoldDB" id="A0AAE0KVQ4"/>
<evidence type="ECO:0000256" key="1">
    <source>
        <dbReference type="ARBA" id="ARBA00004141"/>
    </source>
</evidence>
<sequence length="416" mass="47700">AVEVFSEVFFACDIILKFNVAIQGEEGTVTLNRKKIAIRYLLGSFSVDLFSTFPWCLVMGEDFEASTPSGIRLIRLVKLSSWMRFNDASGVNMQDMFSHPLFRVAKLVAIVMLMVHLFVCLIHNVALKAINADIWLGYPDILGESNLDKYFYLLYFTTSTMVGERSLPQDRRAVLCTLLVFWLGTSIYITCFTEIMRLMQTYDVTNTDFRKKMDRCLSYLNRMRVPPRLSRKITNYFTKMQEETKGVDSQEFLQELPKYLRQEMVIFLNQGIIENMPLFQDCSYPFLNAILMRLRVSVCFASHILCCEGDMGDEMYIIVSGEFQFAQKGQKLGTLLPGMFFGEGALLETHGRRMATVYATKTCTFYSLSKEDFDEVSQGFPEEANRFIKEGRDAMKASIDIHPLHAAKRSQLKTTG</sequence>
<protein>
    <recommendedName>
        <fullName evidence="9">Cyclic nucleotide-binding domain-containing protein</fullName>
    </recommendedName>
</protein>
<dbReference type="CDD" id="cd00038">
    <property type="entry name" value="CAP_ED"/>
    <property type="match status" value="1"/>
</dbReference>
<keyword evidence="4 8" id="KW-1133">Transmembrane helix</keyword>
<dbReference type="PANTHER" id="PTHR45638:SF11">
    <property type="entry name" value="CYCLIC NUCLEOTIDE-GATED CATION CHANNEL SUBUNIT A"/>
    <property type="match status" value="1"/>
</dbReference>
<feature type="domain" description="Cyclic nucleotide-binding" evidence="9">
    <location>
        <begin position="278"/>
        <end position="376"/>
    </location>
</feature>
<dbReference type="Gene3D" id="1.10.287.70">
    <property type="match status" value="1"/>
</dbReference>